<dbReference type="SUPFAM" id="SSF52540">
    <property type="entry name" value="P-loop containing nucleoside triphosphate hydrolases"/>
    <property type="match status" value="1"/>
</dbReference>
<dbReference type="EMBL" id="JBHSXX010000001">
    <property type="protein sequence ID" value="MFC6870939.1"/>
    <property type="molecule type" value="Genomic_DNA"/>
</dbReference>
<protein>
    <submittedName>
        <fullName evidence="4">Type IV secretory system conjugative DNA transfer family protein</fullName>
    </submittedName>
</protein>
<reference evidence="5" key="1">
    <citation type="journal article" date="2019" name="Int. J. Syst. Evol. Microbiol.">
        <title>The Global Catalogue of Microorganisms (GCM) 10K type strain sequencing project: providing services to taxonomists for standard genome sequencing and annotation.</title>
        <authorList>
            <consortium name="The Broad Institute Genomics Platform"/>
            <consortium name="The Broad Institute Genome Sequencing Center for Infectious Disease"/>
            <person name="Wu L."/>
            <person name="Ma J."/>
        </authorList>
    </citation>
    <scope>NUCLEOTIDE SEQUENCE [LARGE SCALE GENOMIC DNA]</scope>
    <source>
        <strain evidence="5">KCTC 32255</strain>
    </source>
</reference>
<dbReference type="PANTHER" id="PTHR30121:SF1">
    <property type="entry name" value="AAA+ ATPASE DOMAIN-CONTAINING PROTEIN"/>
    <property type="match status" value="1"/>
</dbReference>
<evidence type="ECO:0000313" key="4">
    <source>
        <dbReference type="EMBL" id="MFC6870939.1"/>
    </source>
</evidence>
<dbReference type="Proteomes" id="UP001596337">
    <property type="component" value="Unassembled WGS sequence"/>
</dbReference>
<accession>A0ABW2C8N3</accession>
<dbReference type="InterPro" id="IPR027417">
    <property type="entry name" value="P-loop_NTPase"/>
</dbReference>
<organism evidence="4 5">
    <name type="scientific">Haloechinothrix salitolerans</name>
    <dbReference type="NCBI Taxonomy" id="926830"/>
    <lineage>
        <taxon>Bacteria</taxon>
        <taxon>Bacillati</taxon>
        <taxon>Actinomycetota</taxon>
        <taxon>Actinomycetes</taxon>
        <taxon>Pseudonocardiales</taxon>
        <taxon>Pseudonocardiaceae</taxon>
        <taxon>Haloechinothrix</taxon>
    </lineage>
</organism>
<dbReference type="Pfam" id="PF01935">
    <property type="entry name" value="DUF87"/>
    <property type="match status" value="1"/>
</dbReference>
<evidence type="ECO:0000313" key="5">
    <source>
        <dbReference type="Proteomes" id="UP001596337"/>
    </source>
</evidence>
<evidence type="ECO:0000259" key="2">
    <source>
        <dbReference type="Pfam" id="PF01935"/>
    </source>
</evidence>
<proteinExistence type="predicted"/>
<dbReference type="Gene3D" id="3.40.50.300">
    <property type="entry name" value="P-loop containing nucleotide triphosphate hydrolases"/>
    <property type="match status" value="2"/>
</dbReference>
<keyword evidence="5" id="KW-1185">Reference proteome</keyword>
<dbReference type="RefSeq" id="WP_345401536.1">
    <property type="nucleotide sequence ID" value="NZ_BAABLA010000106.1"/>
</dbReference>
<dbReference type="InterPro" id="IPR002789">
    <property type="entry name" value="HerA_central"/>
</dbReference>
<dbReference type="CDD" id="cd01127">
    <property type="entry name" value="TrwB_TraG_TraD_VirD4"/>
    <property type="match status" value="1"/>
</dbReference>
<feature type="domain" description="Helicase HerA central" evidence="2">
    <location>
        <begin position="409"/>
        <end position="460"/>
    </location>
</feature>
<comment type="caution">
    <text evidence="4">The sequence shown here is derived from an EMBL/GenBank/DDBJ whole genome shotgun (WGS) entry which is preliminary data.</text>
</comment>
<name>A0ABW2C8N3_9PSEU</name>
<feature type="domain" description="DUF8128" evidence="3">
    <location>
        <begin position="115"/>
        <end position="371"/>
    </location>
</feature>
<dbReference type="Pfam" id="PF26449">
    <property type="entry name" value="DUF8128"/>
    <property type="match status" value="1"/>
</dbReference>
<dbReference type="InterPro" id="IPR058441">
    <property type="entry name" value="DUF8128"/>
</dbReference>
<dbReference type="PANTHER" id="PTHR30121">
    <property type="entry name" value="UNCHARACTERIZED PROTEIN YJGR-RELATED"/>
    <property type="match status" value="1"/>
</dbReference>
<evidence type="ECO:0000259" key="3">
    <source>
        <dbReference type="Pfam" id="PF26449"/>
    </source>
</evidence>
<sequence length="820" mass="88579">MISVLRSPEIPVPDGPLVDVLVDPWAVVGRIIDVAIHQVSARGPQIALLFGAAVLSAMLARRWWMSLRQRALHPGARCVTILAPPAVEAGGAHTLWRTLADQLLRPRWKRALLGQPHVAFEYLFSRDTVRIRLWVPGTTPPGIVEDAVEAAWPGALTQATDADSPIQATRSGTAVGGQLRLARPEALPIRIEHPADAIRTLLTAPASLAAEERACVQILARPATGGRLCRTRRAAQRLRRGTALHLAGRLLDAITPGSAATGGRGQQPHPDPHAALAARAQDRAIVEKDLAAGFDTLIRYATYDPTGDRRRLRGRAHALASAFGVFKYHNFYRRTRLSRPLSALAGRRFTRGDLLSVPELAAIAHLPTDQMIPGVQRAGARAVGPPPGIVEPGPTAKPLGVTNTGHPRPVGLRVPDARHHLHVLGSTGSGKSTLLATLVLADADAGRGAVVIDPRGDLVSDILQRLPARVGERVVLFDADDPRHAPCLNPLEGDRHQAAENIVSVFARVFSSAWGPRTDDILRAGCLSLHGLDPRITGGTPATLAHLPRLLTDESFRAKVVVTIDEPILKGFWSWYEQASDAYRAHLIAPVMNKVRAFLLRPFVKHAITGGASTFGMSDVLDGGLLLARLPKGTLGVDAMRLVGSLLVAATWQATTARTTRPERERADASLVIDEAHNFLHLPFPLEDLLAEARAYHLSLVLAHQHLNQLTRDLADGIAANARSKLYFTVSPGDAHQLARHTEPRLSEHDLCHLGGFHAAARLVLHGEESPPFTLCTQPLAPAVPGRARCIRRAASRHAARVASGEREQRRPYIDPRTLP</sequence>
<evidence type="ECO:0000256" key="1">
    <source>
        <dbReference type="SAM" id="MobiDB-lite"/>
    </source>
</evidence>
<gene>
    <name evidence="4" type="ORF">ACFQGD_27815</name>
</gene>
<dbReference type="InterPro" id="IPR051162">
    <property type="entry name" value="T4SS_component"/>
</dbReference>
<feature type="compositionally biased region" description="Basic and acidic residues" evidence="1">
    <location>
        <begin position="804"/>
        <end position="814"/>
    </location>
</feature>
<feature type="region of interest" description="Disordered" evidence="1">
    <location>
        <begin position="798"/>
        <end position="820"/>
    </location>
</feature>